<keyword evidence="3" id="KW-1185">Reference proteome</keyword>
<comment type="caution">
    <text evidence="1">The sequence shown here is derived from an EMBL/GenBank/DDBJ whole genome shotgun (WGS) entry which is preliminary data.</text>
</comment>
<accession>A0AAV7I436</accession>
<evidence type="ECO:0000313" key="2">
    <source>
        <dbReference type="EMBL" id="KAH0557525.1"/>
    </source>
</evidence>
<gene>
    <name evidence="2" type="ORF">KQX54_007581</name>
    <name evidence="1" type="ORF">KQX54_010382</name>
</gene>
<dbReference type="Proteomes" id="UP000826195">
    <property type="component" value="Unassembled WGS sequence"/>
</dbReference>
<dbReference type="EMBL" id="JAHXZJ010000747">
    <property type="protein sequence ID" value="KAH0557525.1"/>
    <property type="molecule type" value="Genomic_DNA"/>
</dbReference>
<evidence type="ECO:0000313" key="3">
    <source>
        <dbReference type="Proteomes" id="UP000826195"/>
    </source>
</evidence>
<dbReference type="AlphaFoldDB" id="A0AAV7I436"/>
<evidence type="ECO:0000313" key="1">
    <source>
        <dbReference type="EMBL" id="KAH0539961.1"/>
    </source>
</evidence>
<proteinExistence type="predicted"/>
<protein>
    <submittedName>
        <fullName evidence="1">Uncharacterized protein</fullName>
    </submittedName>
</protein>
<dbReference type="EMBL" id="JAHXZJ010002609">
    <property type="protein sequence ID" value="KAH0539961.1"/>
    <property type="molecule type" value="Genomic_DNA"/>
</dbReference>
<organism evidence="1 3">
    <name type="scientific">Cotesia glomerata</name>
    <name type="common">Lepidopteran parasitic wasp</name>
    <name type="synonym">Apanteles glomeratus</name>
    <dbReference type="NCBI Taxonomy" id="32391"/>
    <lineage>
        <taxon>Eukaryota</taxon>
        <taxon>Metazoa</taxon>
        <taxon>Ecdysozoa</taxon>
        <taxon>Arthropoda</taxon>
        <taxon>Hexapoda</taxon>
        <taxon>Insecta</taxon>
        <taxon>Pterygota</taxon>
        <taxon>Neoptera</taxon>
        <taxon>Endopterygota</taxon>
        <taxon>Hymenoptera</taxon>
        <taxon>Apocrita</taxon>
        <taxon>Ichneumonoidea</taxon>
        <taxon>Braconidae</taxon>
        <taxon>Microgastrinae</taxon>
        <taxon>Cotesia</taxon>
    </lineage>
</organism>
<sequence length="86" mass="10325">MRYMMCIDNPQEDLAKRIELHQIVIIKRSRPKLGILRELINDPLINEFRFEINNIRNLKITKIILGLDDFINMPNFEIELESENEE</sequence>
<name>A0AAV7I436_COTGL</name>
<reference evidence="1 3" key="1">
    <citation type="journal article" date="2021" name="J. Hered.">
        <title>A chromosome-level genome assembly of the parasitoid wasp, Cotesia glomerata (Hymenoptera: Braconidae).</title>
        <authorList>
            <person name="Pinto B.J."/>
            <person name="Weis J.J."/>
            <person name="Gamble T."/>
            <person name="Ode P.J."/>
            <person name="Paul R."/>
            <person name="Zaspel J.M."/>
        </authorList>
    </citation>
    <scope>NUCLEOTIDE SEQUENCE [LARGE SCALE GENOMIC DNA]</scope>
    <source>
        <strain evidence="1">CgM1</strain>
    </source>
</reference>